<dbReference type="Gene3D" id="3.30.40.10">
    <property type="entry name" value="Zinc/RING finger domain, C3HC4 (zinc finger)"/>
    <property type="match status" value="1"/>
</dbReference>
<feature type="compositionally biased region" description="Polar residues" evidence="4">
    <location>
        <begin position="161"/>
        <end position="173"/>
    </location>
</feature>
<gene>
    <name evidence="5" type="ORF">BINO364_LOCUS6513</name>
</gene>
<dbReference type="OrthoDB" id="24526at2759"/>
<evidence type="ECO:0000313" key="6">
    <source>
        <dbReference type="Proteomes" id="UP000838878"/>
    </source>
</evidence>
<dbReference type="GO" id="GO:0010468">
    <property type="term" value="P:regulation of gene expression"/>
    <property type="evidence" value="ECO:0007669"/>
    <property type="project" value="TreeGrafter"/>
</dbReference>
<keyword evidence="3" id="KW-0862">Zinc</keyword>
<dbReference type="Proteomes" id="UP000838878">
    <property type="component" value="Chromosome 14"/>
</dbReference>
<keyword evidence="2" id="KW-0863">Zinc-finger</keyword>
<dbReference type="InterPro" id="IPR036443">
    <property type="entry name" value="Znf_RanBP2_sf"/>
</dbReference>
<name>A0A8J9UJK6_9NEOP</name>
<keyword evidence="1" id="KW-0479">Metal-binding</keyword>
<dbReference type="AlphaFoldDB" id="A0A8J9UJK6"/>
<protein>
    <submittedName>
        <fullName evidence="5">Uncharacterized protein</fullName>
    </submittedName>
</protein>
<evidence type="ECO:0000256" key="4">
    <source>
        <dbReference type="SAM" id="MobiDB-lite"/>
    </source>
</evidence>
<feature type="compositionally biased region" description="Basic and acidic residues" evidence="4">
    <location>
        <begin position="198"/>
        <end position="207"/>
    </location>
</feature>
<dbReference type="InterPro" id="IPR013083">
    <property type="entry name" value="Znf_RING/FYVE/PHD"/>
</dbReference>
<accession>A0A8J9UJK6</accession>
<dbReference type="PANTHER" id="PTHR46858">
    <property type="entry name" value="OS05G0521000 PROTEIN"/>
    <property type="match status" value="1"/>
</dbReference>
<dbReference type="GO" id="GO:0008270">
    <property type="term" value="F:zinc ion binding"/>
    <property type="evidence" value="ECO:0007669"/>
    <property type="project" value="UniProtKB-KW"/>
</dbReference>
<organism evidence="5 6">
    <name type="scientific">Brenthis ino</name>
    <name type="common">lesser marbled fritillary</name>
    <dbReference type="NCBI Taxonomy" id="405034"/>
    <lineage>
        <taxon>Eukaryota</taxon>
        <taxon>Metazoa</taxon>
        <taxon>Ecdysozoa</taxon>
        <taxon>Arthropoda</taxon>
        <taxon>Hexapoda</taxon>
        <taxon>Insecta</taxon>
        <taxon>Pterygota</taxon>
        <taxon>Neoptera</taxon>
        <taxon>Endopterygota</taxon>
        <taxon>Lepidoptera</taxon>
        <taxon>Glossata</taxon>
        <taxon>Ditrysia</taxon>
        <taxon>Papilionoidea</taxon>
        <taxon>Nymphalidae</taxon>
        <taxon>Heliconiinae</taxon>
        <taxon>Argynnini</taxon>
        <taxon>Brenthis</taxon>
    </lineage>
</organism>
<evidence type="ECO:0000256" key="2">
    <source>
        <dbReference type="ARBA" id="ARBA00022771"/>
    </source>
</evidence>
<proteinExistence type="predicted"/>
<sequence>MNTTVATYSEHVQSRRSSIETIYSIQGIETDFVRDTSDTEWYSGQEEDVEYEPDTADESENKAPVSENSSGDEIIETKVIEVLVADDGELLMADSEHTVSSSDSELDLHDYWNCAHCGAPNNNPRYRLCEKCFKVRKNFFPPRPKRKHKIKSKSEPESLPRTFSQDSGVESQAQCSQDSQLSQNSQTSQNSQNGGVKRSAESPDIQRKKFKSDLDSLASDFEEDANSDRLSTKSPEVRPLVKMVSDPALTVENVASANRNVSSLNEKDSKMCIACDSEPKSGVFVHGRIAHMCCCYKCAMKVWASTKRCPLCNRKVSNVLKVIM</sequence>
<dbReference type="CDD" id="cd16646">
    <property type="entry name" value="mRING-HC-C2H2C4_MDM2-like"/>
    <property type="match status" value="1"/>
</dbReference>
<keyword evidence="6" id="KW-1185">Reference proteome</keyword>
<feature type="non-terminal residue" evidence="5">
    <location>
        <position position="324"/>
    </location>
</feature>
<dbReference type="Gene3D" id="2.30.30.380">
    <property type="entry name" value="Zn-finger domain of Sec23/24"/>
    <property type="match status" value="1"/>
</dbReference>
<dbReference type="Pfam" id="PF13920">
    <property type="entry name" value="zf-C3HC4_3"/>
    <property type="match status" value="1"/>
</dbReference>
<dbReference type="SUPFAM" id="SSF90209">
    <property type="entry name" value="Ran binding protein zinc finger-like"/>
    <property type="match status" value="1"/>
</dbReference>
<evidence type="ECO:0000313" key="5">
    <source>
        <dbReference type="EMBL" id="CAH0720259.1"/>
    </source>
</evidence>
<evidence type="ECO:0000256" key="1">
    <source>
        <dbReference type="ARBA" id="ARBA00022723"/>
    </source>
</evidence>
<dbReference type="GO" id="GO:0043066">
    <property type="term" value="P:negative regulation of apoptotic process"/>
    <property type="evidence" value="ECO:0007669"/>
    <property type="project" value="TreeGrafter"/>
</dbReference>
<evidence type="ECO:0000256" key="3">
    <source>
        <dbReference type="ARBA" id="ARBA00022833"/>
    </source>
</evidence>
<feature type="region of interest" description="Disordered" evidence="4">
    <location>
        <begin position="143"/>
        <end position="207"/>
    </location>
</feature>
<feature type="compositionally biased region" description="Acidic residues" evidence="4">
    <location>
        <begin position="45"/>
        <end position="58"/>
    </location>
</feature>
<dbReference type="GO" id="GO:0061630">
    <property type="term" value="F:ubiquitin protein ligase activity"/>
    <property type="evidence" value="ECO:0007669"/>
    <property type="project" value="TreeGrafter"/>
</dbReference>
<dbReference type="EMBL" id="OV170234">
    <property type="protein sequence ID" value="CAH0720259.1"/>
    <property type="molecule type" value="Genomic_DNA"/>
</dbReference>
<dbReference type="GO" id="GO:0016567">
    <property type="term" value="P:protein ubiquitination"/>
    <property type="evidence" value="ECO:0007669"/>
    <property type="project" value="TreeGrafter"/>
</dbReference>
<dbReference type="PANTHER" id="PTHR46858:SF5">
    <property type="entry name" value="E3 UBIQUITIN-PROTEIN LIGASE APD1-RELATED"/>
    <property type="match status" value="1"/>
</dbReference>
<reference evidence="5" key="1">
    <citation type="submission" date="2021-12" db="EMBL/GenBank/DDBJ databases">
        <authorList>
            <person name="Martin H S."/>
        </authorList>
    </citation>
    <scope>NUCLEOTIDE SEQUENCE</scope>
</reference>
<feature type="compositionally biased region" description="Low complexity" evidence="4">
    <location>
        <begin position="174"/>
        <end position="193"/>
    </location>
</feature>
<feature type="region of interest" description="Disordered" evidence="4">
    <location>
        <begin position="35"/>
        <end position="70"/>
    </location>
</feature>